<keyword evidence="3" id="KW-1185">Reference proteome</keyword>
<proteinExistence type="predicted"/>
<dbReference type="STRING" id="3983.A0A2C9WGP2"/>
<accession>A0A2C9WGP2</accession>
<protein>
    <submittedName>
        <fullName evidence="2">Uncharacterized protein</fullName>
    </submittedName>
</protein>
<sequence length="234" mass="24882">MDQETKHNRKRALDDQDCDSHQSKLARFESVGNSTDLGETHLDSDSSGLNSCKSDVTVVESDDSGVNSPDAKRIQDDLLNILDESDDPTIQGLDTVIKSFEEEILVSVPGPVTHTDTCQPELGYLLEASDDELGLPPTFSGEEKISAVDLAAEASVSGAADFGEILGFEDGIPSYDSCEFGLAGESSGSSYNGSYNDSGDFVTLSGLFDYSSENYAPANDISGGQWQPESLSAL</sequence>
<dbReference type="PANTHER" id="PTHR34539:SF15">
    <property type="match status" value="1"/>
</dbReference>
<dbReference type="Gramene" id="Manes.01G012400.1.v8.1">
    <property type="protein sequence ID" value="Manes.01G012400.1.v8.1.CDS.1"/>
    <property type="gene ID" value="Manes.01G012400.v8.1"/>
</dbReference>
<feature type="region of interest" description="Disordered" evidence="1">
    <location>
        <begin position="29"/>
        <end position="53"/>
    </location>
</feature>
<reference evidence="3" key="1">
    <citation type="journal article" date="2016" name="Nat. Biotechnol.">
        <title>Sequencing wild and cultivated cassava and related species reveals extensive interspecific hybridization and genetic diversity.</title>
        <authorList>
            <person name="Bredeson J.V."/>
            <person name="Lyons J.B."/>
            <person name="Prochnik S.E."/>
            <person name="Wu G.A."/>
            <person name="Ha C.M."/>
            <person name="Edsinger-Gonzales E."/>
            <person name="Grimwood J."/>
            <person name="Schmutz J."/>
            <person name="Rabbi I.Y."/>
            <person name="Egesi C."/>
            <person name="Nauluvula P."/>
            <person name="Lebot V."/>
            <person name="Ndunguru J."/>
            <person name="Mkamilo G."/>
            <person name="Bart R.S."/>
            <person name="Setter T.L."/>
            <person name="Gleadow R.M."/>
            <person name="Kulakow P."/>
            <person name="Ferguson M.E."/>
            <person name="Rounsley S."/>
            <person name="Rokhsar D.S."/>
        </authorList>
    </citation>
    <scope>NUCLEOTIDE SEQUENCE [LARGE SCALE GENOMIC DNA]</scope>
    <source>
        <strain evidence="3">cv. AM560-2</strain>
    </source>
</reference>
<evidence type="ECO:0000313" key="2">
    <source>
        <dbReference type="EMBL" id="OAY59198.1"/>
    </source>
</evidence>
<evidence type="ECO:0000313" key="3">
    <source>
        <dbReference type="Proteomes" id="UP000091857"/>
    </source>
</evidence>
<evidence type="ECO:0000256" key="1">
    <source>
        <dbReference type="SAM" id="MobiDB-lite"/>
    </source>
</evidence>
<dbReference type="Proteomes" id="UP000091857">
    <property type="component" value="Chromosome 1"/>
</dbReference>
<dbReference type="PANTHER" id="PTHR34539">
    <property type="entry name" value="T6J4.11 PROTEIN"/>
    <property type="match status" value="1"/>
</dbReference>
<dbReference type="EMBL" id="CM004387">
    <property type="protein sequence ID" value="OAY59198.1"/>
    <property type="molecule type" value="Genomic_DNA"/>
</dbReference>
<gene>
    <name evidence="2" type="ORF">MANES_01G012400v8</name>
</gene>
<feature type="region of interest" description="Disordered" evidence="1">
    <location>
        <begin position="1"/>
        <end position="20"/>
    </location>
</feature>
<organism evidence="2 3">
    <name type="scientific">Manihot esculenta</name>
    <name type="common">Cassava</name>
    <name type="synonym">Jatropha manihot</name>
    <dbReference type="NCBI Taxonomy" id="3983"/>
    <lineage>
        <taxon>Eukaryota</taxon>
        <taxon>Viridiplantae</taxon>
        <taxon>Streptophyta</taxon>
        <taxon>Embryophyta</taxon>
        <taxon>Tracheophyta</taxon>
        <taxon>Spermatophyta</taxon>
        <taxon>Magnoliopsida</taxon>
        <taxon>eudicotyledons</taxon>
        <taxon>Gunneridae</taxon>
        <taxon>Pentapetalae</taxon>
        <taxon>rosids</taxon>
        <taxon>fabids</taxon>
        <taxon>Malpighiales</taxon>
        <taxon>Euphorbiaceae</taxon>
        <taxon>Crotonoideae</taxon>
        <taxon>Manihoteae</taxon>
        <taxon>Manihot</taxon>
    </lineage>
</organism>
<dbReference type="AlphaFoldDB" id="A0A2C9WGP2"/>
<name>A0A2C9WGP2_MANES</name>
<comment type="caution">
    <text evidence="2">The sequence shown here is derived from an EMBL/GenBank/DDBJ whole genome shotgun (WGS) entry which is preliminary data.</text>
</comment>
<dbReference type="OrthoDB" id="1717367at2759"/>